<dbReference type="eggNOG" id="COG2402">
    <property type="taxonomic scope" value="Bacteria"/>
</dbReference>
<gene>
    <name evidence="2" type="ordered locus">Moth_0688</name>
</gene>
<dbReference type="AlphaFoldDB" id="Q2RKN1"/>
<dbReference type="STRING" id="264732.Moth_0688"/>
<dbReference type="KEGG" id="mta:Moth_0688"/>
<protein>
    <submittedName>
        <fullName evidence="2">PilT protein-like protein</fullName>
    </submittedName>
</protein>
<dbReference type="GO" id="GO:0016075">
    <property type="term" value="P:rRNA catabolic process"/>
    <property type="evidence" value="ECO:0007669"/>
    <property type="project" value="TreeGrafter"/>
</dbReference>
<evidence type="ECO:0000313" key="2">
    <source>
        <dbReference type="EMBL" id="ABC19008.1"/>
    </source>
</evidence>
<dbReference type="InterPro" id="IPR029060">
    <property type="entry name" value="PIN-like_dom_sf"/>
</dbReference>
<dbReference type="GO" id="GO:0004521">
    <property type="term" value="F:RNA endonuclease activity"/>
    <property type="evidence" value="ECO:0007669"/>
    <property type="project" value="InterPro"/>
</dbReference>
<evidence type="ECO:0000259" key="1">
    <source>
        <dbReference type="Pfam" id="PF01850"/>
    </source>
</evidence>
<dbReference type="EMBL" id="CP000232">
    <property type="protein sequence ID" value="ABC19008.1"/>
    <property type="molecule type" value="Genomic_DNA"/>
</dbReference>
<dbReference type="InterPro" id="IPR039018">
    <property type="entry name" value="VapC20-like"/>
</dbReference>
<dbReference type="Pfam" id="PF01850">
    <property type="entry name" value="PIN"/>
    <property type="match status" value="1"/>
</dbReference>
<name>Q2RKN1_MOOTA</name>
<dbReference type="Gene3D" id="3.40.50.1010">
    <property type="entry name" value="5'-nuclease"/>
    <property type="match status" value="1"/>
</dbReference>
<dbReference type="PANTHER" id="PTHR42188:SF1">
    <property type="entry name" value="23S RRNA-SPECIFIC ENDONUCLEASE VAPC20"/>
    <property type="match status" value="1"/>
</dbReference>
<sequence>MEKIMVDTSAIYALIDRSDDRHEKAKHLFKKLSEQDVDLILTNFILAETHALILSCIGHELAREWVKNLIWKIERVKEEDEKRAREIIIAYQDKSFSYTDATTFAVMERLKLNIALAFDNHFTQFGWQCFDA</sequence>
<organism evidence="2">
    <name type="scientific">Moorella thermoacetica (strain ATCC 39073 / JCM 9320)</name>
    <dbReference type="NCBI Taxonomy" id="264732"/>
    <lineage>
        <taxon>Bacteria</taxon>
        <taxon>Bacillati</taxon>
        <taxon>Bacillota</taxon>
        <taxon>Clostridia</taxon>
        <taxon>Neomoorellales</taxon>
        <taxon>Neomoorellaceae</taxon>
        <taxon>Neomoorella</taxon>
    </lineage>
</organism>
<dbReference type="EnsemblBacteria" id="ABC19008">
    <property type="protein sequence ID" value="ABC19008"/>
    <property type="gene ID" value="Moth_0688"/>
</dbReference>
<dbReference type="OrthoDB" id="1809236at2"/>
<reference evidence="2" key="1">
    <citation type="submission" date="2005-12" db="EMBL/GenBank/DDBJ databases">
        <title>Complete sequence of Moorella thermoacetica ATCC 39073.</title>
        <authorList>
            <consortium name="US DOE Joint Genome Institute"/>
            <person name="Copeland A."/>
            <person name="Lucas S."/>
            <person name="Lapidus A."/>
            <person name="Barry K."/>
            <person name="Detter J.C."/>
            <person name="Glavina T."/>
            <person name="Hammon N."/>
            <person name="Israni S."/>
            <person name="Pitluck S."/>
            <person name="Chertkov O."/>
            <person name="Saunders E.H."/>
            <person name="Brettin T."/>
            <person name="Bruce D."/>
            <person name="Han C."/>
            <person name="Tapia R."/>
            <person name="Gilna P."/>
            <person name="Schmutz J."/>
            <person name="Larimer F."/>
            <person name="Land M."/>
            <person name="Kyrpides N."/>
            <person name="Anderson I."/>
            <person name="Richardson P."/>
            <person name="Ragsdale S."/>
        </authorList>
    </citation>
    <scope>NUCLEOTIDE SEQUENCE</scope>
    <source>
        <strain evidence="2">ATCC 39073</strain>
    </source>
</reference>
<dbReference type="InterPro" id="IPR002716">
    <property type="entry name" value="PIN_dom"/>
</dbReference>
<dbReference type="SUPFAM" id="SSF88723">
    <property type="entry name" value="PIN domain-like"/>
    <property type="match status" value="1"/>
</dbReference>
<dbReference type="HOGENOM" id="CLU_136715_2_0_9"/>
<proteinExistence type="predicted"/>
<accession>Q2RKN1</accession>
<dbReference type="PATRIC" id="fig|264732.11.peg.734"/>
<dbReference type="PANTHER" id="PTHR42188">
    <property type="entry name" value="23S RRNA-SPECIFIC ENDONUCLEASE VAPC20"/>
    <property type="match status" value="1"/>
</dbReference>
<feature type="domain" description="PIN" evidence="1">
    <location>
        <begin position="4"/>
        <end position="125"/>
    </location>
</feature>